<dbReference type="SMART" id="SM00533">
    <property type="entry name" value="MUTSd"/>
    <property type="match status" value="1"/>
</dbReference>
<keyword evidence="6" id="KW-0067">ATP-binding</keyword>
<reference evidence="13 14" key="1">
    <citation type="journal article" date="2018" name="MBio">
        <title>Comparative Genomics Reveals the Core Gene Toolbox for the Fungus-Insect Symbiosis.</title>
        <authorList>
            <person name="Wang Y."/>
            <person name="Stata M."/>
            <person name="Wang W."/>
            <person name="Stajich J.E."/>
            <person name="White M.M."/>
            <person name="Moncalvo J.M."/>
        </authorList>
    </citation>
    <scope>NUCLEOTIDE SEQUENCE [LARGE SCALE GENOMIC DNA]</scope>
    <source>
        <strain evidence="13 14">SC-DP-2</strain>
    </source>
</reference>
<dbReference type="InterPro" id="IPR007861">
    <property type="entry name" value="DNA_mismatch_repair_MutS_clamp"/>
</dbReference>
<dbReference type="Gene3D" id="3.40.1170.10">
    <property type="entry name" value="DNA repair protein MutS, domain I"/>
    <property type="match status" value="1"/>
</dbReference>
<dbReference type="InterPro" id="IPR007695">
    <property type="entry name" value="DNA_mismatch_repair_MutS-lik_N"/>
</dbReference>
<dbReference type="InterPro" id="IPR036187">
    <property type="entry name" value="DNA_mismatch_repair_MutS_sf"/>
</dbReference>
<evidence type="ECO:0000256" key="4">
    <source>
        <dbReference type="ARBA" id="ARBA00022741"/>
    </source>
</evidence>
<evidence type="ECO:0000256" key="11">
    <source>
        <dbReference type="RuleBase" id="RU003756"/>
    </source>
</evidence>
<dbReference type="FunFam" id="3.40.50.300:FF:001115">
    <property type="entry name" value="DNA mismatch repair protein MSH2"/>
    <property type="match status" value="1"/>
</dbReference>
<dbReference type="GO" id="GO:0032301">
    <property type="term" value="C:MutSalpha complex"/>
    <property type="evidence" value="ECO:0007669"/>
    <property type="project" value="TreeGrafter"/>
</dbReference>
<dbReference type="SUPFAM" id="SSF53150">
    <property type="entry name" value="DNA repair protein MutS, domain II"/>
    <property type="match status" value="1"/>
</dbReference>
<evidence type="ECO:0000256" key="6">
    <source>
        <dbReference type="ARBA" id="ARBA00022840"/>
    </source>
</evidence>
<evidence type="ECO:0000256" key="7">
    <source>
        <dbReference type="ARBA" id="ARBA00023125"/>
    </source>
</evidence>
<dbReference type="SUPFAM" id="SSF52540">
    <property type="entry name" value="P-loop containing nucleoside triphosphate hydrolases"/>
    <property type="match status" value="1"/>
</dbReference>
<dbReference type="NCBIfam" id="NF003810">
    <property type="entry name" value="PRK05399.1"/>
    <property type="match status" value="1"/>
</dbReference>
<dbReference type="STRING" id="133381.A0A2T9Z1E3"/>
<dbReference type="Pfam" id="PF01624">
    <property type="entry name" value="MutS_I"/>
    <property type="match status" value="1"/>
</dbReference>
<evidence type="ECO:0000256" key="8">
    <source>
        <dbReference type="ARBA" id="ARBA00023204"/>
    </source>
</evidence>
<dbReference type="InterPro" id="IPR016151">
    <property type="entry name" value="DNA_mismatch_repair_MutS_N"/>
</dbReference>
<evidence type="ECO:0000256" key="5">
    <source>
        <dbReference type="ARBA" id="ARBA00022763"/>
    </source>
</evidence>
<keyword evidence="5 11" id="KW-0227">DNA damage</keyword>
<dbReference type="PANTHER" id="PTHR11361:SF35">
    <property type="entry name" value="DNA MISMATCH REPAIR PROTEIN MSH2"/>
    <property type="match status" value="1"/>
</dbReference>
<dbReference type="GO" id="GO:0006298">
    <property type="term" value="P:mismatch repair"/>
    <property type="evidence" value="ECO:0007669"/>
    <property type="project" value="InterPro"/>
</dbReference>
<feature type="domain" description="DNA mismatch repair proteins mutS family" evidence="12">
    <location>
        <begin position="736"/>
        <end position="752"/>
    </location>
</feature>
<comment type="subcellular location">
    <subcellularLocation>
        <location evidence="1">Nucleus</location>
    </subcellularLocation>
</comment>
<comment type="similarity">
    <text evidence="2 11">Belongs to the DNA mismatch repair MutS family.</text>
</comment>
<dbReference type="EMBL" id="MBFS01002383">
    <property type="protein sequence ID" value="PVU98376.1"/>
    <property type="molecule type" value="Genomic_DNA"/>
</dbReference>
<comment type="function">
    <text evidence="11">Component of the post-replicative DNA mismatch repair system (MMR).</text>
</comment>
<dbReference type="Gene3D" id="3.30.420.110">
    <property type="entry name" value="MutS, connector domain"/>
    <property type="match status" value="1"/>
</dbReference>
<dbReference type="Proteomes" id="UP000245609">
    <property type="component" value="Unassembled WGS sequence"/>
</dbReference>
<dbReference type="InterPro" id="IPR007860">
    <property type="entry name" value="DNA_mmatch_repair_MutS_con_dom"/>
</dbReference>
<keyword evidence="9" id="KW-0539">Nucleus</keyword>
<evidence type="ECO:0000313" key="14">
    <source>
        <dbReference type="Proteomes" id="UP000245609"/>
    </source>
</evidence>
<keyword evidence="7 11" id="KW-0238">DNA-binding</keyword>
<keyword evidence="4 11" id="KW-0547">Nucleotide-binding</keyword>
<evidence type="ECO:0000256" key="3">
    <source>
        <dbReference type="ARBA" id="ARBA00019549"/>
    </source>
</evidence>
<dbReference type="FunFam" id="1.10.1420.10:FF:000003">
    <property type="entry name" value="DNA mismatch repair protein"/>
    <property type="match status" value="1"/>
</dbReference>
<dbReference type="PANTHER" id="PTHR11361">
    <property type="entry name" value="DNA MISMATCH REPAIR PROTEIN MUTS FAMILY MEMBER"/>
    <property type="match status" value="1"/>
</dbReference>
<dbReference type="InterPro" id="IPR045076">
    <property type="entry name" value="MutS"/>
</dbReference>
<name>A0A2T9Z1E3_9FUNG</name>
<dbReference type="Gene3D" id="3.40.50.300">
    <property type="entry name" value="P-loop containing nucleotide triphosphate hydrolases"/>
    <property type="match status" value="1"/>
</dbReference>
<proteinExistence type="inferred from homology"/>
<keyword evidence="8 11" id="KW-0234">DNA repair</keyword>
<dbReference type="PIRSF" id="PIRSF005813">
    <property type="entry name" value="MSH2"/>
    <property type="match status" value="1"/>
</dbReference>
<dbReference type="Pfam" id="PF05192">
    <property type="entry name" value="MutS_III"/>
    <property type="match status" value="1"/>
</dbReference>
<dbReference type="InterPro" id="IPR027417">
    <property type="entry name" value="P-loop_NTPase"/>
</dbReference>
<dbReference type="Pfam" id="PF05188">
    <property type="entry name" value="MutS_II"/>
    <property type="match status" value="1"/>
</dbReference>
<dbReference type="GO" id="GO:0140664">
    <property type="term" value="F:ATP-dependent DNA damage sensor activity"/>
    <property type="evidence" value="ECO:0007669"/>
    <property type="project" value="InterPro"/>
</dbReference>
<dbReference type="AlphaFoldDB" id="A0A2T9Z1E3"/>
<dbReference type="Gene3D" id="1.10.1420.10">
    <property type="match status" value="2"/>
</dbReference>
<dbReference type="GO" id="GO:0006312">
    <property type="term" value="P:mitotic recombination"/>
    <property type="evidence" value="ECO:0007669"/>
    <property type="project" value="TreeGrafter"/>
</dbReference>
<sequence length="937" mass="105120">MNLKSSERPELKLDSQTQQGFCSFVKNLPETDGKTIRLFERDNEGYYSVHGDDAFYVARKVYKTLTVIKYLGEEGTKGLPSCTLSKLNTEIFLKKALLEDQLRIEIWSNPEPRKVSLWRASPGNLQQIEDMIFANTDSSTTSVIMSAWLTNRGDQKVIGAAFVDTSLREFGVTEFIENDAYSNLESLLIQHQAKECLVLETENTKDQDIQAMINALERYDVMVTPCKKKMFETSSIEQDINRLIKGDVPISARPEYDLKNAITALSAIIKYLNLLGNDKNEGIFNLKQYNLNQYMRLDISAVRALNLTPSASDGANKTMSLQGLLDKCKTAQGSRLLSQWIKQPLLDADLIIERQKIVGLFFENVELTSNIQNTYLKTVPDLARLTRKLTKSSASLQDVVRIYQLVIKLPGLYDLLNSIEPEYKELFSKFYTVPLENHIQNTVQFQEMVEATIDLELVDSHQYVVKPDYDENLQSNEMDQAMKLMVREQSRVADALNMEAEKKLKLEKSSLYGYCFRLSRNDASCIRNKQSLYPELTTQKNGVYFTTKALREQSLKFQDSSEQYSKSQSSLVNEILKVSATYCPVLLELGNTLAHLDVLISFAVVSMSAPTPYTCPEISTSKRSLILKGSRHPCLEAQEDVHFISNDVELVRGESEFLIITGPNMGGKSTYIRQIGMIALMAQIGCFVPCDEATVCLFDSILARVGAGDALIKGISTFMAEMLETASIIKSATSNSLIIIDELGRGTSTYDGFGLAWAISEHIINEIGSFCLFATHFHELTNLAKDFEIVQNLQVLASTDSAGDNNYDITLLYKIEKGVCDQSFGIHVAQLAKFPQSVLNLAKRRVEELENYNSNTGSKESQNGVSYQENLDSLSQFSKLEIEEGSKIIEEFLVDFAQIKDLSGLDGIGVAYQVDTTPRVGGFLIQELITTFYENGL</sequence>
<organism evidence="13 14">
    <name type="scientific">Smittium megazygosporum</name>
    <dbReference type="NCBI Taxonomy" id="133381"/>
    <lineage>
        <taxon>Eukaryota</taxon>
        <taxon>Fungi</taxon>
        <taxon>Fungi incertae sedis</taxon>
        <taxon>Zoopagomycota</taxon>
        <taxon>Kickxellomycotina</taxon>
        <taxon>Harpellomycetes</taxon>
        <taxon>Harpellales</taxon>
        <taxon>Legeriomycetaceae</taxon>
        <taxon>Smittium</taxon>
    </lineage>
</organism>
<accession>A0A2T9Z1E3</accession>
<dbReference type="InterPro" id="IPR000432">
    <property type="entry name" value="DNA_mismatch_repair_MutS_C"/>
</dbReference>
<evidence type="ECO:0000256" key="10">
    <source>
        <dbReference type="ARBA" id="ARBA00073545"/>
    </source>
</evidence>
<evidence type="ECO:0000256" key="2">
    <source>
        <dbReference type="ARBA" id="ARBA00006271"/>
    </source>
</evidence>
<dbReference type="SMART" id="SM00534">
    <property type="entry name" value="MUTSac"/>
    <property type="match status" value="1"/>
</dbReference>
<evidence type="ECO:0000313" key="13">
    <source>
        <dbReference type="EMBL" id="PVU98376.1"/>
    </source>
</evidence>
<dbReference type="InterPro" id="IPR036678">
    <property type="entry name" value="MutS_con_dom_sf"/>
</dbReference>
<gene>
    <name evidence="13" type="ORF">BB560_005685</name>
</gene>
<dbReference type="FunFam" id="3.30.420.110:FF:000002">
    <property type="entry name" value="DNA mismatch repair protein"/>
    <property type="match status" value="1"/>
</dbReference>
<dbReference type="GO" id="GO:0030983">
    <property type="term" value="F:mismatched DNA binding"/>
    <property type="evidence" value="ECO:0007669"/>
    <property type="project" value="InterPro"/>
</dbReference>
<dbReference type="CDD" id="cd03285">
    <property type="entry name" value="ABC_MSH2_euk"/>
    <property type="match status" value="1"/>
</dbReference>
<keyword evidence="14" id="KW-1185">Reference proteome</keyword>
<evidence type="ECO:0000256" key="9">
    <source>
        <dbReference type="ARBA" id="ARBA00023242"/>
    </source>
</evidence>
<dbReference type="PROSITE" id="PS00486">
    <property type="entry name" value="DNA_MISMATCH_REPAIR_2"/>
    <property type="match status" value="1"/>
</dbReference>
<dbReference type="InterPro" id="IPR032642">
    <property type="entry name" value="Msh2_ATP-bd"/>
</dbReference>
<evidence type="ECO:0000256" key="1">
    <source>
        <dbReference type="ARBA" id="ARBA00004123"/>
    </source>
</evidence>
<comment type="caution">
    <text evidence="13">The sequence shown here is derived from an EMBL/GenBank/DDBJ whole genome shotgun (WGS) entry which is preliminary data.</text>
</comment>
<dbReference type="InterPro" id="IPR007696">
    <property type="entry name" value="DNA_mismatch_repair_MutS_core"/>
</dbReference>
<dbReference type="Pfam" id="PF05190">
    <property type="entry name" value="MutS_IV"/>
    <property type="match status" value="1"/>
</dbReference>
<evidence type="ECO:0000259" key="12">
    <source>
        <dbReference type="PROSITE" id="PS00486"/>
    </source>
</evidence>
<dbReference type="SUPFAM" id="SSF48334">
    <property type="entry name" value="DNA repair protein MutS, domain III"/>
    <property type="match status" value="1"/>
</dbReference>
<dbReference type="InterPro" id="IPR011184">
    <property type="entry name" value="DNA_mismatch_repair_Msh2"/>
</dbReference>
<dbReference type="OrthoDB" id="295033at2759"/>
<dbReference type="GO" id="GO:0005524">
    <property type="term" value="F:ATP binding"/>
    <property type="evidence" value="ECO:0007669"/>
    <property type="project" value="UniProtKB-KW"/>
</dbReference>
<dbReference type="Pfam" id="PF00488">
    <property type="entry name" value="MutS_V"/>
    <property type="match status" value="1"/>
</dbReference>
<protein>
    <recommendedName>
        <fullName evidence="10">DNA mismatch repair protein MSH2</fullName>
    </recommendedName>
    <alternativeName>
        <fullName evidence="3">DNA mismatch repair protein Msh2</fullName>
    </alternativeName>
</protein>
<dbReference type="GO" id="GO:0043570">
    <property type="term" value="P:maintenance of DNA repeat elements"/>
    <property type="evidence" value="ECO:0007669"/>
    <property type="project" value="UniProtKB-ARBA"/>
</dbReference>